<reference evidence="10 11" key="1">
    <citation type="submission" date="2019-08" db="EMBL/GenBank/DDBJ databases">
        <title>Deep-cultivation of Planctomycetes and their phenomic and genomic characterization uncovers novel biology.</title>
        <authorList>
            <person name="Wiegand S."/>
            <person name="Jogler M."/>
            <person name="Boedeker C."/>
            <person name="Pinto D."/>
            <person name="Vollmers J."/>
            <person name="Rivas-Marin E."/>
            <person name="Kohn T."/>
            <person name="Peeters S.H."/>
            <person name="Heuer A."/>
            <person name="Rast P."/>
            <person name="Oberbeckmann S."/>
            <person name="Bunk B."/>
            <person name="Jeske O."/>
            <person name="Meyerdierks A."/>
            <person name="Storesund J.E."/>
            <person name="Kallscheuer N."/>
            <person name="Luecker S."/>
            <person name="Lage O.M."/>
            <person name="Pohl T."/>
            <person name="Merkel B.J."/>
            <person name="Hornburger P."/>
            <person name="Mueller R.-W."/>
            <person name="Bruemmer F."/>
            <person name="Labrenz M."/>
            <person name="Spormann A.M."/>
            <person name="Op den Camp H."/>
            <person name="Overmann J."/>
            <person name="Amann R."/>
            <person name="Jetten M.S.M."/>
            <person name="Mascher T."/>
            <person name="Medema M.H."/>
            <person name="Devos D.P."/>
            <person name="Kaster A.-K."/>
            <person name="Ovreas L."/>
            <person name="Rohde M."/>
            <person name="Galperin M.Y."/>
            <person name="Jogler C."/>
        </authorList>
    </citation>
    <scope>NUCLEOTIDE SEQUENCE [LARGE SCALE GENOMIC DNA]</scope>
    <source>
        <strain evidence="10 11">FC18</strain>
    </source>
</reference>
<feature type="transmembrane region" description="Helical" evidence="8">
    <location>
        <begin position="30"/>
        <end position="49"/>
    </location>
</feature>
<dbReference type="NCBIfam" id="NF009310">
    <property type="entry name" value="PRK12668.1"/>
    <property type="match status" value="1"/>
</dbReference>
<dbReference type="InterPro" id="IPR003918">
    <property type="entry name" value="NADH_UbQ_OxRdtase"/>
</dbReference>
<feature type="transmembrane region" description="Helical" evidence="8">
    <location>
        <begin position="311"/>
        <end position="328"/>
    </location>
</feature>
<feature type="transmembrane region" description="Helical" evidence="8">
    <location>
        <begin position="101"/>
        <end position="117"/>
    </location>
</feature>
<keyword evidence="11" id="KW-1185">Reference proteome</keyword>
<evidence type="ECO:0000313" key="11">
    <source>
        <dbReference type="Proteomes" id="UP000322214"/>
    </source>
</evidence>
<feature type="transmembrane region" description="Helical" evidence="8">
    <location>
        <begin position="223"/>
        <end position="246"/>
    </location>
</feature>
<dbReference type="GO" id="GO:0016491">
    <property type="term" value="F:oxidoreductase activity"/>
    <property type="evidence" value="ECO:0007669"/>
    <property type="project" value="UniProtKB-KW"/>
</dbReference>
<dbReference type="KEGG" id="mff:MFFC18_41490"/>
<feature type="transmembrane region" description="Helical" evidence="8">
    <location>
        <begin position="382"/>
        <end position="410"/>
    </location>
</feature>
<dbReference type="EMBL" id="CP042912">
    <property type="protein sequence ID" value="QEG24232.1"/>
    <property type="molecule type" value="Genomic_DNA"/>
</dbReference>
<dbReference type="GO" id="GO:0005886">
    <property type="term" value="C:plasma membrane"/>
    <property type="evidence" value="ECO:0007669"/>
    <property type="project" value="UniProtKB-SubCell"/>
</dbReference>
<evidence type="ECO:0000313" key="10">
    <source>
        <dbReference type="EMBL" id="QEG24232.1"/>
    </source>
</evidence>
<evidence type="ECO:0000256" key="7">
    <source>
        <dbReference type="RuleBase" id="RU000320"/>
    </source>
</evidence>
<feature type="transmembrane region" description="Helical" evidence="8">
    <location>
        <begin position="568"/>
        <end position="587"/>
    </location>
</feature>
<dbReference type="GO" id="GO:0042773">
    <property type="term" value="P:ATP synthesis coupled electron transport"/>
    <property type="evidence" value="ECO:0007669"/>
    <property type="project" value="InterPro"/>
</dbReference>
<evidence type="ECO:0000256" key="5">
    <source>
        <dbReference type="ARBA" id="ARBA00023002"/>
    </source>
</evidence>
<feature type="transmembrane region" description="Helical" evidence="8">
    <location>
        <begin position="477"/>
        <end position="495"/>
    </location>
</feature>
<feature type="transmembrane region" description="Helical" evidence="8">
    <location>
        <begin position="349"/>
        <end position="376"/>
    </location>
</feature>
<comment type="subcellular location">
    <subcellularLocation>
        <location evidence="1">Cell membrane</location>
        <topology evidence="1">Multi-pass membrane protein</topology>
    </subcellularLocation>
    <subcellularLocation>
        <location evidence="7">Membrane</location>
        <topology evidence="7">Multi-pass membrane protein</topology>
    </subcellularLocation>
</comment>
<dbReference type="OrthoDB" id="9807568at2"/>
<accession>A0A5B9PHT0</accession>
<feature type="transmembrane region" description="Helical" evidence="8">
    <location>
        <begin position="535"/>
        <end position="556"/>
    </location>
</feature>
<dbReference type="PANTHER" id="PTHR42682:SF4">
    <property type="entry name" value="NADH-UBIQUINONE_PLASTOQUINONE"/>
    <property type="match status" value="1"/>
</dbReference>
<keyword evidence="2" id="KW-1003">Cell membrane</keyword>
<evidence type="ECO:0000256" key="4">
    <source>
        <dbReference type="ARBA" id="ARBA00022989"/>
    </source>
</evidence>
<gene>
    <name evidence="10" type="primary">mrpD_2</name>
    <name evidence="10" type="ORF">MFFC18_41490</name>
</gene>
<evidence type="ECO:0000256" key="8">
    <source>
        <dbReference type="SAM" id="Phobius"/>
    </source>
</evidence>
<dbReference type="RefSeq" id="WP_075083513.1">
    <property type="nucleotide sequence ID" value="NZ_CP042912.1"/>
</dbReference>
<dbReference type="STRING" id="980251.GCA_001642875_00725"/>
<feature type="domain" description="NADH:quinone oxidoreductase/Mrp antiporter transmembrane" evidence="9">
    <location>
        <begin position="116"/>
        <end position="391"/>
    </location>
</feature>
<evidence type="ECO:0000256" key="6">
    <source>
        <dbReference type="ARBA" id="ARBA00023136"/>
    </source>
</evidence>
<keyword evidence="6 8" id="KW-0472">Membrane</keyword>
<dbReference type="PANTHER" id="PTHR42682">
    <property type="entry name" value="HYDROGENASE-4 COMPONENT F"/>
    <property type="match status" value="1"/>
</dbReference>
<dbReference type="AlphaFoldDB" id="A0A5B9PHT0"/>
<dbReference type="InterPro" id="IPR052175">
    <property type="entry name" value="ComplexI-like_HydComp"/>
</dbReference>
<feature type="transmembrane region" description="Helical" evidence="8">
    <location>
        <begin position="422"/>
        <end position="445"/>
    </location>
</feature>
<dbReference type="InterPro" id="IPR001750">
    <property type="entry name" value="ND/Mrp_TM"/>
</dbReference>
<evidence type="ECO:0000256" key="1">
    <source>
        <dbReference type="ARBA" id="ARBA00004651"/>
    </source>
</evidence>
<keyword evidence="3 7" id="KW-0812">Transmembrane</keyword>
<dbReference type="Pfam" id="PF00361">
    <property type="entry name" value="Proton_antipo_M"/>
    <property type="match status" value="1"/>
</dbReference>
<feature type="transmembrane region" description="Helical" evidence="8">
    <location>
        <begin position="152"/>
        <end position="171"/>
    </location>
</feature>
<keyword evidence="4 8" id="KW-1133">Transmembrane helix</keyword>
<keyword evidence="5" id="KW-0560">Oxidoreductase</keyword>
<evidence type="ECO:0000256" key="3">
    <source>
        <dbReference type="ARBA" id="ARBA00022692"/>
    </source>
</evidence>
<evidence type="ECO:0000259" key="9">
    <source>
        <dbReference type="Pfam" id="PF00361"/>
    </source>
</evidence>
<feature type="transmembrane region" description="Helical" evidence="8">
    <location>
        <begin position="285"/>
        <end position="305"/>
    </location>
</feature>
<sequence length="588" mass="63692">MDSLRNLPPGTIMMLGALLLPFLAKLGNKLPAIGALVLSVVSLLLFWFTPDGSYGNVEFFGNTLNMVRIDSLSRIFGVIFHLAAIMASIYALHLEDTKQHIAAMIYAGGAIAAACAGDLVTLFVFWELTAVSSVVLVWAGEGKGAYKSGMRYLIIQVISGVLLLSGAILEYSQDGSLMFEAFGDGGSLWDLSPGAQLILLAFGIKAAFPLLHNWLQDAYPQASVTGTVFLSAFTTKLAIYALARGFAGTDELIYIGCAMTLFPIVFAVIENDLRRVLAYSLNNQLGFMVVGIGIGTELAINGAAAHAFCHIIYKALLFMSMGAVLYRVGTTKATELGGLHKSMPWTTGFCLIGAGSISGFPLLSGFVSKSMIITAAGEEHMFWVWIVLLIASAGVMEHSGIKIPFFAFFAHDSGKRVKEAPLNMLIAMGMAAALCIGAGVFYWYLYDLLPSEPVTHHVDHEGHSHAEPYKPYTAPHVVMQLQLLMFAVLAFVFLMQTKLYPAEKRSTNLDTDWIYRRFIPTGLEGIGKVYHKLDAAWRSLAVAGIGGAIATMGKFFNERGVFGRPWATSTMAFWAAVLLGGFLLIYFT</sequence>
<dbReference type="Proteomes" id="UP000322214">
    <property type="component" value="Chromosome"/>
</dbReference>
<name>A0A5B9PHT0_9BACT</name>
<feature type="transmembrane region" description="Helical" evidence="8">
    <location>
        <begin position="252"/>
        <end position="273"/>
    </location>
</feature>
<proteinExistence type="predicted"/>
<protein>
    <submittedName>
        <fullName evidence="10">Na(+)/H(+) antiporter subunit D</fullName>
    </submittedName>
</protein>
<organism evidence="10 11">
    <name type="scientific">Mariniblastus fucicola</name>
    <dbReference type="NCBI Taxonomy" id="980251"/>
    <lineage>
        <taxon>Bacteria</taxon>
        <taxon>Pseudomonadati</taxon>
        <taxon>Planctomycetota</taxon>
        <taxon>Planctomycetia</taxon>
        <taxon>Pirellulales</taxon>
        <taxon>Pirellulaceae</taxon>
        <taxon>Mariniblastus</taxon>
    </lineage>
</organism>
<feature type="transmembrane region" description="Helical" evidence="8">
    <location>
        <begin position="75"/>
        <end position="94"/>
    </location>
</feature>
<dbReference type="GO" id="GO:0008137">
    <property type="term" value="F:NADH dehydrogenase (ubiquinone) activity"/>
    <property type="evidence" value="ECO:0007669"/>
    <property type="project" value="InterPro"/>
</dbReference>
<evidence type="ECO:0000256" key="2">
    <source>
        <dbReference type="ARBA" id="ARBA00022475"/>
    </source>
</evidence>
<dbReference type="PRINTS" id="PR01437">
    <property type="entry name" value="NUOXDRDTASE4"/>
</dbReference>
<feature type="transmembrane region" description="Helical" evidence="8">
    <location>
        <begin position="191"/>
        <end position="211"/>
    </location>
</feature>